<evidence type="ECO:0000313" key="3">
    <source>
        <dbReference type="Proteomes" id="UP001221411"/>
    </source>
</evidence>
<dbReference type="Proteomes" id="UP001221411">
    <property type="component" value="Unassembled WGS sequence"/>
</dbReference>
<dbReference type="InterPro" id="IPR000157">
    <property type="entry name" value="TIR_dom"/>
</dbReference>
<organism evidence="2 3">
    <name type="scientific">Polyangium mundeleinium</name>
    <dbReference type="NCBI Taxonomy" id="2995306"/>
    <lineage>
        <taxon>Bacteria</taxon>
        <taxon>Pseudomonadati</taxon>
        <taxon>Myxococcota</taxon>
        <taxon>Polyangia</taxon>
        <taxon>Polyangiales</taxon>
        <taxon>Polyangiaceae</taxon>
        <taxon>Polyangium</taxon>
    </lineage>
</organism>
<keyword evidence="2" id="KW-0675">Receptor</keyword>
<dbReference type="Pfam" id="PF13676">
    <property type="entry name" value="TIR_2"/>
    <property type="match status" value="1"/>
</dbReference>
<dbReference type="SUPFAM" id="SSF52200">
    <property type="entry name" value="Toll/Interleukin receptor TIR domain"/>
    <property type="match status" value="1"/>
</dbReference>
<protein>
    <submittedName>
        <fullName evidence="2">Toll/interleukin-1 receptor domain-containing protein</fullName>
    </submittedName>
</protein>
<dbReference type="InterPro" id="IPR035897">
    <property type="entry name" value="Toll_tir_struct_dom_sf"/>
</dbReference>
<evidence type="ECO:0000313" key="2">
    <source>
        <dbReference type="EMBL" id="MDC0748818.1"/>
    </source>
</evidence>
<keyword evidence="3" id="KW-1185">Reference proteome</keyword>
<gene>
    <name evidence="2" type="ORF">POL67_46255</name>
</gene>
<dbReference type="SMART" id="SM00255">
    <property type="entry name" value="TIR"/>
    <property type="match status" value="1"/>
</dbReference>
<feature type="domain" description="TIR" evidence="1">
    <location>
        <begin position="3"/>
        <end position="147"/>
    </location>
</feature>
<accession>A0ABT5F5Y9</accession>
<comment type="caution">
    <text evidence="2">The sequence shown here is derived from an EMBL/GenBank/DDBJ whole genome shotgun (WGS) entry which is preliminary data.</text>
</comment>
<reference evidence="2 3" key="1">
    <citation type="submission" date="2022-11" db="EMBL/GenBank/DDBJ databases">
        <title>Minimal conservation of predation-associated metabolite biosynthetic gene clusters underscores biosynthetic potential of Myxococcota including descriptions for ten novel species: Archangium lansinium sp. nov., Myxococcus landrumus sp. nov., Nannocystis bai.</title>
        <authorList>
            <person name="Ahearne A."/>
            <person name="Stevens C."/>
            <person name="Dowd S."/>
        </authorList>
    </citation>
    <scope>NUCLEOTIDE SEQUENCE [LARGE SCALE GENOMIC DNA]</scope>
    <source>
        <strain evidence="2 3">RJM3</strain>
    </source>
</reference>
<evidence type="ECO:0000259" key="1">
    <source>
        <dbReference type="PROSITE" id="PS50104"/>
    </source>
</evidence>
<dbReference type="PROSITE" id="PS50104">
    <property type="entry name" value="TIR"/>
    <property type="match status" value="1"/>
</dbReference>
<name>A0ABT5F5Y9_9BACT</name>
<proteinExistence type="predicted"/>
<dbReference type="RefSeq" id="WP_271927970.1">
    <property type="nucleotide sequence ID" value="NZ_JAQNDO010000001.1"/>
</dbReference>
<dbReference type="Gene3D" id="3.40.50.10140">
    <property type="entry name" value="Toll/interleukin-1 receptor homology (TIR) domain"/>
    <property type="match status" value="1"/>
</dbReference>
<sequence length="153" mass="17481">MNAPLDIFISYSHIDEAYRVELEKHLSLLRRSGAIRSWHDRRIGAGDEWKPAIDENLNRAAIILLLVSSDFVDSKYCYDIEMQRAMERRASGEAVVIPIILRHCEGWQKNTPFGALQALPRDGKPIKTWADPDEAWTDVARGIRQVVERLTAP</sequence>
<dbReference type="EMBL" id="JAQNDO010000001">
    <property type="protein sequence ID" value="MDC0748818.1"/>
    <property type="molecule type" value="Genomic_DNA"/>
</dbReference>